<sequence length="66" mass="6994">MGTMDGLVLDPVYTGRAMAGLVAAVREGDIRPGERTVFVHTRGLLGLFGHQEALRRAAEVLASSTV</sequence>
<dbReference type="RefSeq" id="WP_308426571.1">
    <property type="nucleotide sequence ID" value="NZ_BMML01000022.1"/>
</dbReference>
<evidence type="ECO:0008006" key="3">
    <source>
        <dbReference type="Google" id="ProtNLM"/>
    </source>
</evidence>
<reference evidence="1" key="2">
    <citation type="submission" date="2020-09" db="EMBL/GenBank/DDBJ databases">
        <authorList>
            <person name="Sun Q."/>
            <person name="Zhou Y."/>
        </authorList>
    </citation>
    <scope>NUCLEOTIDE SEQUENCE</scope>
    <source>
        <strain evidence="1">CGMCC 4.7110</strain>
    </source>
</reference>
<accession>A0A918CVK1</accession>
<keyword evidence="2" id="KW-1185">Reference proteome</keyword>
<dbReference type="SUPFAM" id="SSF53686">
    <property type="entry name" value="Tryptophan synthase beta subunit-like PLP-dependent enzymes"/>
    <property type="match status" value="1"/>
</dbReference>
<evidence type="ECO:0000313" key="1">
    <source>
        <dbReference type="EMBL" id="GGN34349.1"/>
    </source>
</evidence>
<reference evidence="1" key="1">
    <citation type="journal article" date="2014" name="Int. J. Syst. Evol. Microbiol.">
        <title>Complete genome sequence of Corynebacterium casei LMG S-19264T (=DSM 44701T), isolated from a smear-ripened cheese.</title>
        <authorList>
            <consortium name="US DOE Joint Genome Institute (JGI-PGF)"/>
            <person name="Walter F."/>
            <person name="Albersmeier A."/>
            <person name="Kalinowski J."/>
            <person name="Ruckert C."/>
        </authorList>
    </citation>
    <scope>NUCLEOTIDE SEQUENCE</scope>
    <source>
        <strain evidence="1">CGMCC 4.7110</strain>
    </source>
</reference>
<dbReference type="GO" id="GO:1901605">
    <property type="term" value="P:alpha-amino acid metabolic process"/>
    <property type="evidence" value="ECO:0007669"/>
    <property type="project" value="UniProtKB-ARBA"/>
</dbReference>
<organism evidence="1 2">
    <name type="scientific">Streptomyces fuscichromogenes</name>
    <dbReference type="NCBI Taxonomy" id="1324013"/>
    <lineage>
        <taxon>Bacteria</taxon>
        <taxon>Bacillati</taxon>
        <taxon>Actinomycetota</taxon>
        <taxon>Actinomycetes</taxon>
        <taxon>Kitasatosporales</taxon>
        <taxon>Streptomycetaceae</taxon>
        <taxon>Streptomyces</taxon>
    </lineage>
</organism>
<dbReference type="EMBL" id="BMML01000022">
    <property type="protein sequence ID" value="GGN34349.1"/>
    <property type="molecule type" value="Genomic_DNA"/>
</dbReference>
<protein>
    <recommendedName>
        <fullName evidence="3">D-cysteine desulfhydrase</fullName>
    </recommendedName>
</protein>
<dbReference type="Gene3D" id="3.40.50.1100">
    <property type="match status" value="1"/>
</dbReference>
<dbReference type="InterPro" id="IPR036052">
    <property type="entry name" value="TrpB-like_PALP_sf"/>
</dbReference>
<dbReference type="AlphaFoldDB" id="A0A918CVK1"/>
<gene>
    <name evidence="1" type="ORF">GCM10011578_075150</name>
</gene>
<name>A0A918CVK1_9ACTN</name>
<comment type="caution">
    <text evidence="1">The sequence shown here is derived from an EMBL/GenBank/DDBJ whole genome shotgun (WGS) entry which is preliminary data.</text>
</comment>
<proteinExistence type="predicted"/>
<dbReference type="Proteomes" id="UP000653411">
    <property type="component" value="Unassembled WGS sequence"/>
</dbReference>
<evidence type="ECO:0000313" key="2">
    <source>
        <dbReference type="Proteomes" id="UP000653411"/>
    </source>
</evidence>